<dbReference type="InterPro" id="IPR014014">
    <property type="entry name" value="RNA_helicase_DEAD_Q_motif"/>
</dbReference>
<dbReference type="Gene3D" id="3.40.50.300">
    <property type="entry name" value="P-loop containing nucleotide triphosphate hydrolases"/>
    <property type="match status" value="2"/>
</dbReference>
<reference evidence="10 11" key="1">
    <citation type="submission" date="2016-05" db="EMBL/GenBank/DDBJ databases">
        <title>First whole genome sequencing of Entamoeba histolytica HM1:IMSS-clone-6.</title>
        <authorList>
            <person name="Mukherjee Avik.K."/>
            <person name="Izumyama S."/>
            <person name="Nakada-Tsukui K."/>
            <person name="Nozaki T."/>
        </authorList>
    </citation>
    <scope>NUCLEOTIDE SEQUENCE [LARGE SCALE GENOMIC DNA]</scope>
    <source>
        <strain evidence="10 11">HM1:IMSS clone 6</strain>
    </source>
</reference>
<dbReference type="Pfam" id="PF00271">
    <property type="entry name" value="Helicase_C"/>
    <property type="match status" value="1"/>
</dbReference>
<dbReference type="OMA" id="EDPFCQV"/>
<dbReference type="VEuPathDB" id="AmoebaDB:EHI7A_138170"/>
<dbReference type="SMART" id="SM00487">
    <property type="entry name" value="DEXDc"/>
    <property type="match status" value="1"/>
</dbReference>
<evidence type="ECO:0000256" key="5">
    <source>
        <dbReference type="ARBA" id="ARBA00022840"/>
    </source>
</evidence>
<evidence type="ECO:0000256" key="2">
    <source>
        <dbReference type="ARBA" id="ARBA00022741"/>
    </source>
</evidence>
<dbReference type="InterPro" id="IPR014001">
    <property type="entry name" value="Helicase_ATP-bd"/>
</dbReference>
<dbReference type="PANTHER" id="PTHR47958">
    <property type="entry name" value="ATP-DEPENDENT RNA HELICASE DBP3"/>
    <property type="match status" value="1"/>
</dbReference>
<keyword evidence="4 10" id="KW-0347">Helicase</keyword>
<dbReference type="EC" id="3.6.4.13" evidence="1"/>
<dbReference type="EMBL" id="BDEQ01000001">
    <property type="protein sequence ID" value="GAT97003.1"/>
    <property type="molecule type" value="Genomic_DNA"/>
</dbReference>
<dbReference type="InterPro" id="IPR001650">
    <property type="entry name" value="Helicase_C-like"/>
</dbReference>
<dbReference type="SMART" id="SM00490">
    <property type="entry name" value="HELICc"/>
    <property type="match status" value="1"/>
</dbReference>
<dbReference type="PROSITE" id="PS51195">
    <property type="entry name" value="Q_MOTIF"/>
    <property type="match status" value="1"/>
</dbReference>
<evidence type="ECO:0000256" key="3">
    <source>
        <dbReference type="ARBA" id="ARBA00022801"/>
    </source>
</evidence>
<evidence type="ECO:0000259" key="9">
    <source>
        <dbReference type="PROSITE" id="PS51195"/>
    </source>
</evidence>
<dbReference type="CDD" id="cd18787">
    <property type="entry name" value="SF2_C_DEAD"/>
    <property type="match status" value="1"/>
</dbReference>
<dbReference type="InterPro" id="IPR027417">
    <property type="entry name" value="P-loop_NTPase"/>
</dbReference>
<gene>
    <name evidence="10" type="ORF">CL6EHI_082600</name>
</gene>
<evidence type="ECO:0000313" key="11">
    <source>
        <dbReference type="Proteomes" id="UP000078387"/>
    </source>
</evidence>
<dbReference type="SUPFAM" id="SSF52540">
    <property type="entry name" value="P-loop containing nucleoside triphosphate hydrolases"/>
    <property type="match status" value="1"/>
</dbReference>
<dbReference type="InterPro" id="IPR011545">
    <property type="entry name" value="DEAD/DEAH_box_helicase_dom"/>
</dbReference>
<dbReference type="Pfam" id="PF00270">
    <property type="entry name" value="DEAD"/>
    <property type="match status" value="1"/>
</dbReference>
<name>A0A5K1TXC0_ENTHI</name>
<evidence type="ECO:0000256" key="6">
    <source>
        <dbReference type="PROSITE-ProRule" id="PRU00552"/>
    </source>
</evidence>
<dbReference type="GO" id="GO:0003724">
    <property type="term" value="F:RNA helicase activity"/>
    <property type="evidence" value="ECO:0007669"/>
    <property type="project" value="UniProtKB-EC"/>
</dbReference>
<dbReference type="VEuPathDB" id="AmoebaDB:EHI_082600"/>
<keyword evidence="2" id="KW-0547">Nucleotide-binding</keyword>
<evidence type="ECO:0000256" key="1">
    <source>
        <dbReference type="ARBA" id="ARBA00012552"/>
    </source>
</evidence>
<accession>A0A5K1TXC0</accession>
<feature type="domain" description="Helicase ATP-binding" evidence="7">
    <location>
        <begin position="56"/>
        <end position="233"/>
    </location>
</feature>
<dbReference type="GO" id="GO:0016787">
    <property type="term" value="F:hydrolase activity"/>
    <property type="evidence" value="ECO:0007669"/>
    <property type="project" value="UniProtKB-KW"/>
</dbReference>
<dbReference type="PROSITE" id="PS51192">
    <property type="entry name" value="HELICASE_ATP_BIND_1"/>
    <property type="match status" value="1"/>
</dbReference>
<proteinExistence type="predicted"/>
<feature type="domain" description="DEAD-box RNA helicase Q" evidence="9">
    <location>
        <begin position="25"/>
        <end position="53"/>
    </location>
</feature>
<sequence length="440" mass="49320">MSNIATDNIIKDEDIIVKGGEGKATSFQECKLNEDILDGINGMGYITPSQIQSYAIPIILKGKNLVMQSQSGSGKTMAFLLSTLQLINRKDPFCQVIIIVNTRELARQTASIFDELTELMDDVTRLLCLPGYEGDIKSQYLIGTASSIYKTIEIGLQTNEFKPENVKFLVIDEADAILNTKLSPGSNGLSVYQSVCEIKKIIPLNVQTILVSATYPDQMSKLETQFIGNNASHILIRQNEVPLTICQLYMNIPSSQRPKVILDIFKQIILSSQDESVLSGCGQAVVFTNRKTEAIDLMNYLNKNNIQTLVLMAGNNDIRDEVIDAFRNHKINFLITTDVMARGIDILDVNFVINLELPLIYPSQNIDITTYIHRIGRTGRIGYKGLALTFLEANQELPFKQITTKKNMVVDEFSLDLLDQINDILLLNEDHNKQLRDHLI</sequence>
<evidence type="ECO:0000259" key="8">
    <source>
        <dbReference type="PROSITE" id="PS51194"/>
    </source>
</evidence>
<comment type="caution">
    <text evidence="10">The sequence shown here is derived from an EMBL/GenBank/DDBJ whole genome shotgun (WGS) entry which is preliminary data.</text>
</comment>
<feature type="domain" description="Helicase C-terminal" evidence="8">
    <location>
        <begin position="273"/>
        <end position="421"/>
    </location>
</feature>
<feature type="short sequence motif" description="Q motif" evidence="6">
    <location>
        <begin position="25"/>
        <end position="53"/>
    </location>
</feature>
<dbReference type="GO" id="GO:0003676">
    <property type="term" value="F:nucleic acid binding"/>
    <property type="evidence" value="ECO:0007669"/>
    <property type="project" value="InterPro"/>
</dbReference>
<dbReference type="VEuPathDB" id="AmoebaDB:EHI8A_157280"/>
<dbReference type="VEuPathDB" id="AmoebaDB:EHI5A_186950"/>
<organism evidence="10 11">
    <name type="scientific">Entamoeba histolytica</name>
    <dbReference type="NCBI Taxonomy" id="5759"/>
    <lineage>
        <taxon>Eukaryota</taxon>
        <taxon>Amoebozoa</taxon>
        <taxon>Evosea</taxon>
        <taxon>Archamoebae</taxon>
        <taxon>Mastigamoebida</taxon>
        <taxon>Entamoebidae</taxon>
        <taxon>Entamoeba</taxon>
    </lineage>
</organism>
<protein>
    <recommendedName>
        <fullName evidence="1">RNA helicase</fullName>
        <ecNumber evidence="1">3.6.4.13</ecNumber>
    </recommendedName>
</protein>
<dbReference type="Proteomes" id="UP000078387">
    <property type="component" value="Unassembled WGS sequence"/>
</dbReference>
<keyword evidence="5" id="KW-0067">ATP-binding</keyword>
<dbReference type="AlphaFoldDB" id="A0A5K1TXC0"/>
<keyword evidence="3" id="KW-0378">Hydrolase</keyword>
<evidence type="ECO:0000313" key="10">
    <source>
        <dbReference type="EMBL" id="GAT97003.1"/>
    </source>
</evidence>
<evidence type="ECO:0000259" key="7">
    <source>
        <dbReference type="PROSITE" id="PS51192"/>
    </source>
</evidence>
<dbReference type="GO" id="GO:0005524">
    <property type="term" value="F:ATP binding"/>
    <property type="evidence" value="ECO:0007669"/>
    <property type="project" value="UniProtKB-KW"/>
</dbReference>
<dbReference type="VEuPathDB" id="AmoebaDB:KM1_073430"/>
<evidence type="ECO:0000256" key="4">
    <source>
        <dbReference type="ARBA" id="ARBA00022806"/>
    </source>
</evidence>
<dbReference type="PROSITE" id="PS51194">
    <property type="entry name" value="HELICASE_CTER"/>
    <property type="match status" value="1"/>
</dbReference>